<evidence type="ECO:0000256" key="1">
    <source>
        <dbReference type="ARBA" id="ARBA00005854"/>
    </source>
</evidence>
<sequence length="419" mass="45249">MLASTPCSTAARARSSAAAATAVAAPQARLLSRLATAKTSEAVTQTPSDAPKNAKAVKSADMEDFTWLKAQTPVKVFSGAQYVENYLGPPLAKAGFTNVQFVEPRLDKYTASLAQDTPIVCLFVNDECTEPIVAKLAKGGVKLIAMRCAGYDRVDLAACEKYGIKVARVPTYSPTSVAEHALALLFALNRRINIAYTRVMAGNYSLGPLVGMELRGKNVAVIGTGAIGTEAIRLFKGIGMNVMAYDVAKNPAVEALGVPYMSIEDMLPIADVVSLHVPLLPSTYHIMNKPRFAMMKKGALLLNVSRGGLVDSDEMMHALEAAQLGGVGLDVWENEADMFFTDWTDMDLETRMKAWDRKFYALTSFPQVIVTPHSAFLTHEALANIASTTVENMEAFLLNKPLKNEIKAKPRTSPIKPST</sequence>
<organism evidence="7 8">
    <name type="scientific">Tetradesmus obliquus</name>
    <name type="common">Green alga</name>
    <name type="synonym">Acutodesmus obliquus</name>
    <dbReference type="NCBI Taxonomy" id="3088"/>
    <lineage>
        <taxon>Eukaryota</taxon>
        <taxon>Viridiplantae</taxon>
        <taxon>Chlorophyta</taxon>
        <taxon>core chlorophytes</taxon>
        <taxon>Chlorophyceae</taxon>
        <taxon>CS clade</taxon>
        <taxon>Sphaeropleales</taxon>
        <taxon>Scenedesmaceae</taxon>
        <taxon>Tetradesmus</taxon>
    </lineage>
</organism>
<dbReference type="EMBL" id="FNXT01000847">
    <property type="protein sequence ID" value="SZX68239.1"/>
    <property type="molecule type" value="Genomic_DNA"/>
</dbReference>
<keyword evidence="2 4" id="KW-0560">Oxidoreductase</keyword>
<evidence type="ECO:0000259" key="6">
    <source>
        <dbReference type="Pfam" id="PF02826"/>
    </source>
</evidence>
<dbReference type="STRING" id="3088.A0A383VTT1"/>
<dbReference type="Pfam" id="PF02826">
    <property type="entry name" value="2-Hacid_dh_C"/>
    <property type="match status" value="1"/>
</dbReference>
<dbReference type="InterPro" id="IPR006139">
    <property type="entry name" value="D-isomer_2_OHA_DH_cat_dom"/>
</dbReference>
<dbReference type="PROSITE" id="PS00671">
    <property type="entry name" value="D_2_HYDROXYACID_DH_3"/>
    <property type="match status" value="1"/>
</dbReference>
<dbReference type="PANTHER" id="PTHR43026:SF1">
    <property type="entry name" value="2-HYDROXYACID DEHYDROGENASE HOMOLOG 1-RELATED"/>
    <property type="match status" value="1"/>
</dbReference>
<dbReference type="GO" id="GO:0016616">
    <property type="term" value="F:oxidoreductase activity, acting on the CH-OH group of donors, NAD or NADP as acceptor"/>
    <property type="evidence" value="ECO:0007669"/>
    <property type="project" value="InterPro"/>
</dbReference>
<dbReference type="GO" id="GO:0051287">
    <property type="term" value="F:NAD binding"/>
    <property type="evidence" value="ECO:0007669"/>
    <property type="project" value="InterPro"/>
</dbReference>
<proteinExistence type="inferred from homology"/>
<dbReference type="Gene3D" id="3.40.50.720">
    <property type="entry name" value="NAD(P)-binding Rossmann-like Domain"/>
    <property type="match status" value="2"/>
</dbReference>
<evidence type="ECO:0000313" key="8">
    <source>
        <dbReference type="Proteomes" id="UP000256970"/>
    </source>
</evidence>
<dbReference type="PROSITE" id="PS00670">
    <property type="entry name" value="D_2_HYDROXYACID_DH_2"/>
    <property type="match status" value="1"/>
</dbReference>
<evidence type="ECO:0000313" key="7">
    <source>
        <dbReference type="EMBL" id="SZX68239.1"/>
    </source>
</evidence>
<dbReference type="SUPFAM" id="SSF51735">
    <property type="entry name" value="NAD(P)-binding Rossmann-fold domains"/>
    <property type="match status" value="1"/>
</dbReference>
<evidence type="ECO:0000259" key="5">
    <source>
        <dbReference type="Pfam" id="PF00389"/>
    </source>
</evidence>
<evidence type="ECO:0000256" key="2">
    <source>
        <dbReference type="ARBA" id="ARBA00023002"/>
    </source>
</evidence>
<dbReference type="CDD" id="cd12183">
    <property type="entry name" value="LDH_like_2"/>
    <property type="match status" value="1"/>
</dbReference>
<feature type="domain" description="D-isomer specific 2-hydroxyacid dehydrogenase NAD-binding" evidence="6">
    <location>
        <begin position="182"/>
        <end position="375"/>
    </location>
</feature>
<feature type="domain" description="D-isomer specific 2-hydroxyacid dehydrogenase catalytic" evidence="5">
    <location>
        <begin position="88"/>
        <end position="406"/>
    </location>
</feature>
<name>A0A383VTT1_TETOB</name>
<gene>
    <name evidence="7" type="ORF">BQ4739_LOCUS8607</name>
</gene>
<dbReference type="AlphaFoldDB" id="A0A383VTT1"/>
<keyword evidence="3" id="KW-0520">NAD</keyword>
<dbReference type="PROSITE" id="PS00065">
    <property type="entry name" value="D_2_HYDROXYACID_DH_1"/>
    <property type="match status" value="1"/>
</dbReference>
<dbReference type="InterPro" id="IPR029752">
    <property type="entry name" value="D-isomer_DH_CS1"/>
</dbReference>
<reference evidence="7 8" key="1">
    <citation type="submission" date="2016-10" db="EMBL/GenBank/DDBJ databases">
        <authorList>
            <person name="Cai Z."/>
        </authorList>
    </citation>
    <scope>NUCLEOTIDE SEQUENCE [LARGE SCALE GENOMIC DNA]</scope>
</reference>
<protein>
    <recommendedName>
        <fullName evidence="9">D-lactate dehydrogenase</fullName>
    </recommendedName>
</protein>
<evidence type="ECO:0000256" key="3">
    <source>
        <dbReference type="ARBA" id="ARBA00023027"/>
    </source>
</evidence>
<dbReference type="InterPro" id="IPR058205">
    <property type="entry name" value="D-LDH-like"/>
</dbReference>
<dbReference type="Proteomes" id="UP000256970">
    <property type="component" value="Unassembled WGS sequence"/>
</dbReference>
<dbReference type="PANTHER" id="PTHR43026">
    <property type="entry name" value="2-HYDROXYACID DEHYDROGENASE HOMOLOG 1-RELATED"/>
    <property type="match status" value="1"/>
</dbReference>
<comment type="similarity">
    <text evidence="1 4">Belongs to the D-isomer specific 2-hydroxyacid dehydrogenase family.</text>
</comment>
<dbReference type="InterPro" id="IPR006140">
    <property type="entry name" value="D-isomer_DH_NAD-bd"/>
</dbReference>
<accession>A0A383VTT1</accession>
<dbReference type="Pfam" id="PF00389">
    <property type="entry name" value="2-Hacid_dh"/>
    <property type="match status" value="1"/>
</dbReference>
<dbReference type="SUPFAM" id="SSF52283">
    <property type="entry name" value="Formate/glycerate dehydrogenase catalytic domain-like"/>
    <property type="match status" value="1"/>
</dbReference>
<evidence type="ECO:0000256" key="4">
    <source>
        <dbReference type="RuleBase" id="RU003719"/>
    </source>
</evidence>
<evidence type="ECO:0008006" key="9">
    <source>
        <dbReference type="Google" id="ProtNLM"/>
    </source>
</evidence>
<dbReference type="InterPro" id="IPR036291">
    <property type="entry name" value="NAD(P)-bd_dom_sf"/>
</dbReference>
<dbReference type="InterPro" id="IPR029753">
    <property type="entry name" value="D-isomer_DH_CS"/>
</dbReference>
<keyword evidence="8" id="KW-1185">Reference proteome</keyword>